<name>A0A5R8KKE5_9BACT</name>
<gene>
    <name evidence="1" type="ORF">FEM03_01475</name>
</gene>
<comment type="caution">
    <text evidence="1">The sequence shown here is derived from an EMBL/GenBank/DDBJ whole genome shotgun (WGS) entry which is preliminary data.</text>
</comment>
<dbReference type="OrthoDB" id="190037at2"/>
<evidence type="ECO:0000313" key="1">
    <source>
        <dbReference type="EMBL" id="TLD72772.1"/>
    </source>
</evidence>
<dbReference type="RefSeq" id="WP_138084394.1">
    <property type="nucleotide sequence ID" value="NZ_VAUV01000001.1"/>
</dbReference>
<dbReference type="Proteomes" id="UP000306196">
    <property type="component" value="Unassembled WGS sequence"/>
</dbReference>
<reference evidence="1 2" key="1">
    <citation type="submission" date="2019-05" db="EMBL/GenBank/DDBJ databases">
        <title>Verrucobacter flavum gen. nov., sp. nov. a new member of the family Verrucomicrobiaceae.</title>
        <authorList>
            <person name="Szuroczki S."/>
            <person name="Abbaszade G."/>
            <person name="Szabo A."/>
            <person name="Felfoldi T."/>
            <person name="Schumann P."/>
            <person name="Boka K."/>
            <person name="Keki Z."/>
            <person name="Toumi M."/>
            <person name="Toth E."/>
        </authorList>
    </citation>
    <scope>NUCLEOTIDE SEQUENCE [LARGE SCALE GENOMIC DNA]</scope>
    <source>
        <strain evidence="1 2">MG-N-17</strain>
    </source>
</reference>
<protein>
    <submittedName>
        <fullName evidence="1">Uncharacterized protein</fullName>
    </submittedName>
</protein>
<dbReference type="AlphaFoldDB" id="A0A5R8KKE5"/>
<sequence>MKSAPLLLPSPAIVTLLTLTLTLSIFAPLAQAQFERERSRLGSNTEPGAMYVEDILPKAVRLTVSAESPIYYQVDMQRVLGAMAPGTVVQLVAMSDTGYRVRGRARHGDVAGWMRMDHVKSADPKLPEKLKAFYERKKEVDALIAENQVAIGMTVEEVKASLGNPSRKSSKITANGREESLEYSIFERVPQITTGRDRLGNLVQTTIYVKVEVGRLSVAFKDNVVTEIAETMGNPLGEDGVKLLPTPIILY</sequence>
<accession>A0A5R8KKE5</accession>
<evidence type="ECO:0000313" key="2">
    <source>
        <dbReference type="Proteomes" id="UP000306196"/>
    </source>
</evidence>
<dbReference type="EMBL" id="VAUV01000001">
    <property type="protein sequence ID" value="TLD72772.1"/>
    <property type="molecule type" value="Genomic_DNA"/>
</dbReference>
<organism evidence="1 2">
    <name type="scientific">Phragmitibacter flavus</name>
    <dbReference type="NCBI Taxonomy" id="2576071"/>
    <lineage>
        <taxon>Bacteria</taxon>
        <taxon>Pseudomonadati</taxon>
        <taxon>Verrucomicrobiota</taxon>
        <taxon>Verrucomicrobiia</taxon>
        <taxon>Verrucomicrobiales</taxon>
        <taxon>Verrucomicrobiaceae</taxon>
        <taxon>Phragmitibacter</taxon>
    </lineage>
</organism>
<proteinExistence type="predicted"/>
<keyword evidence="2" id="KW-1185">Reference proteome</keyword>